<reference evidence="10" key="1">
    <citation type="submission" date="2016-11" db="UniProtKB">
        <authorList>
            <consortium name="WormBaseParasite"/>
        </authorList>
    </citation>
    <scope>IDENTIFICATION</scope>
</reference>
<comment type="subcellular location">
    <subcellularLocation>
        <location evidence="1">Membrane</location>
        <topology evidence="1">Single-pass membrane protein</topology>
    </subcellularLocation>
</comment>
<evidence type="ECO:0000256" key="8">
    <source>
        <dbReference type="RuleBase" id="RU366017"/>
    </source>
</evidence>
<dbReference type="Proteomes" id="UP000095287">
    <property type="component" value="Unplaced"/>
</dbReference>
<keyword evidence="3 8" id="KW-0328">Glycosyltransferase</keyword>
<dbReference type="InterPro" id="IPR008166">
    <property type="entry name" value="Glyco_transf_92"/>
</dbReference>
<evidence type="ECO:0000256" key="6">
    <source>
        <dbReference type="ARBA" id="ARBA00022989"/>
    </source>
</evidence>
<dbReference type="Pfam" id="PF01697">
    <property type="entry name" value="Glyco_transf_92"/>
    <property type="match status" value="1"/>
</dbReference>
<evidence type="ECO:0000313" key="9">
    <source>
        <dbReference type="Proteomes" id="UP000095287"/>
    </source>
</evidence>
<evidence type="ECO:0000256" key="1">
    <source>
        <dbReference type="ARBA" id="ARBA00004167"/>
    </source>
</evidence>
<dbReference type="PANTHER" id="PTHR21461">
    <property type="entry name" value="GLYCOSYLTRANSFERASE FAMILY 92 PROTEIN"/>
    <property type="match status" value="1"/>
</dbReference>
<keyword evidence="6" id="KW-1133">Transmembrane helix</keyword>
<protein>
    <recommendedName>
        <fullName evidence="8">Glycosyltransferase family 92 protein</fullName>
        <ecNumber evidence="8">2.4.1.-</ecNumber>
    </recommendedName>
</protein>
<evidence type="ECO:0000256" key="2">
    <source>
        <dbReference type="ARBA" id="ARBA00007647"/>
    </source>
</evidence>
<evidence type="ECO:0000313" key="10">
    <source>
        <dbReference type="WBParaSite" id="L893_g12202.t1"/>
    </source>
</evidence>
<keyword evidence="7" id="KW-0472">Membrane</keyword>
<keyword evidence="4 8" id="KW-0808">Transferase</keyword>
<keyword evidence="5" id="KW-0812">Transmembrane</keyword>
<organism evidence="9 10">
    <name type="scientific">Steinernema glaseri</name>
    <dbReference type="NCBI Taxonomy" id="37863"/>
    <lineage>
        <taxon>Eukaryota</taxon>
        <taxon>Metazoa</taxon>
        <taxon>Ecdysozoa</taxon>
        <taxon>Nematoda</taxon>
        <taxon>Chromadorea</taxon>
        <taxon>Rhabditida</taxon>
        <taxon>Tylenchina</taxon>
        <taxon>Panagrolaimomorpha</taxon>
        <taxon>Strongyloidoidea</taxon>
        <taxon>Steinernematidae</taxon>
        <taxon>Steinernema</taxon>
    </lineage>
</organism>
<accession>A0A1I7Y3E9</accession>
<dbReference type="AlphaFoldDB" id="A0A1I7Y3E9"/>
<dbReference type="WBParaSite" id="L893_g12202.t1">
    <property type="protein sequence ID" value="L893_g12202.t1"/>
    <property type="gene ID" value="L893_g12202"/>
</dbReference>
<evidence type="ECO:0000256" key="7">
    <source>
        <dbReference type="ARBA" id="ARBA00023136"/>
    </source>
</evidence>
<sequence>MSAMKNESIYDEDVNNALDGMKYMKDLTRGTAYIAPVVAKPQRITEHNGCAKLQVLQVVEMGWIRAENIHLFSAYYDKRLNSMFPRQHVVQVLAMHYRTLEEKLYCTLQSPYTSVVVRAGIREIWQRAWDPRDHFYIPYLISCPVPKRLRNDADIMVTVSTKRCVTGKVSALKVQLNNKNDMKGKIAVCVKGLDFLEDKNYSNHFVEWMELQLLLGADSVTVYTYSVTEEMFQILDFYEKRRKLNHIRLTLSGESPNVALTRSSFIWRNRQQKRRHELIPYNDCLYRHINSHEYLLIVDTDEVVIPLKHASWGQMIASELSTNLTDKWQLLHVGKSKEIGEVTGQKGLRQKLRQNEKRSYCIQPLFTPPTA</sequence>
<keyword evidence="9" id="KW-1185">Reference proteome</keyword>
<dbReference type="GO" id="GO:0016757">
    <property type="term" value="F:glycosyltransferase activity"/>
    <property type="evidence" value="ECO:0007669"/>
    <property type="project" value="UniProtKB-UniRule"/>
</dbReference>
<name>A0A1I7Y3E9_9BILA</name>
<dbReference type="EC" id="2.4.1.-" evidence="8"/>
<evidence type="ECO:0000256" key="3">
    <source>
        <dbReference type="ARBA" id="ARBA00022676"/>
    </source>
</evidence>
<dbReference type="PANTHER" id="PTHR21461:SF69">
    <property type="entry name" value="GLYCOSYLTRANSFERASE FAMILY 92 PROTEIN"/>
    <property type="match status" value="1"/>
</dbReference>
<proteinExistence type="inferred from homology"/>
<dbReference type="GO" id="GO:0016020">
    <property type="term" value="C:membrane"/>
    <property type="evidence" value="ECO:0007669"/>
    <property type="project" value="UniProtKB-SubCell"/>
</dbReference>
<comment type="similarity">
    <text evidence="2 8">Belongs to the glycosyltransferase 92 family.</text>
</comment>
<evidence type="ECO:0000256" key="4">
    <source>
        <dbReference type="ARBA" id="ARBA00022679"/>
    </source>
</evidence>
<evidence type="ECO:0000256" key="5">
    <source>
        <dbReference type="ARBA" id="ARBA00022692"/>
    </source>
</evidence>
<dbReference type="GO" id="GO:0005737">
    <property type="term" value="C:cytoplasm"/>
    <property type="evidence" value="ECO:0007669"/>
    <property type="project" value="TreeGrafter"/>
</dbReference>